<comment type="caution">
    <text evidence="13">The sequence shown here is derived from an EMBL/GenBank/DDBJ whole genome shotgun (WGS) entry which is preliminary data.</text>
</comment>
<evidence type="ECO:0000256" key="3">
    <source>
        <dbReference type="ARBA" id="ARBA00012438"/>
    </source>
</evidence>
<dbReference type="InterPro" id="IPR003661">
    <property type="entry name" value="HisK_dim/P_dom"/>
</dbReference>
<dbReference type="InterPro" id="IPR050980">
    <property type="entry name" value="2C_sensor_his_kinase"/>
</dbReference>
<feature type="transmembrane region" description="Helical" evidence="11">
    <location>
        <begin position="44"/>
        <end position="63"/>
    </location>
</feature>
<sequence>MTISRRGRGTAGNREARPQTSRGATTIFAQDTANKKNLLLLVQMRWVAVVGQVATIAIVYSWLDVDLPLPAMASVIAFLVGLNVLTLIRLRHTRDVGNVELFVELLLDVAALTVQLCLSGGASNPFVSLYLLQVIIGAVLLEDWSTWALLLVTSACFIGLTVVYRPLAILGQRGADDELFSLHTRGMFICFVLAASLLVFFVTRINRNLRARDLRLAELRQQSAEEHHIVRMGLLASGAAHELGTPLSTLSVIVNDWRRVPALAGDPEILHDLDEMKTQLNRCKSIVTGILLSSGEARGEGTVRTTVRAFIDELVADWRALRNPALLDYVNRFSPDEAIVSDLALKQVIFNVFDNALEASPAWVGVMVERQGGRLIITVNDRGPGFPADIVEHVGKPYRSTKGRPGSGLGLFLVVNVVRKLGGTVAAANAPSRGARVTLTFPLAALSQEAEHG</sequence>
<keyword evidence="11" id="KW-0472">Membrane</keyword>
<evidence type="ECO:0000256" key="10">
    <source>
        <dbReference type="SAM" id="MobiDB-lite"/>
    </source>
</evidence>
<evidence type="ECO:0000256" key="5">
    <source>
        <dbReference type="ARBA" id="ARBA00022553"/>
    </source>
</evidence>
<dbReference type="SUPFAM" id="SSF55874">
    <property type="entry name" value="ATPase domain of HSP90 chaperone/DNA topoisomerase II/histidine kinase"/>
    <property type="match status" value="1"/>
</dbReference>
<dbReference type="EC" id="2.7.13.3" evidence="3"/>
<proteinExistence type="predicted"/>
<keyword evidence="6" id="KW-0808">Transferase</keyword>
<accession>A0A916TX03</accession>
<reference evidence="13" key="2">
    <citation type="submission" date="2020-09" db="EMBL/GenBank/DDBJ databases">
        <authorList>
            <person name="Sun Q."/>
            <person name="Zhou Y."/>
        </authorList>
    </citation>
    <scope>NUCLEOTIDE SEQUENCE</scope>
    <source>
        <strain evidence="13">CGMCC 1.12919</strain>
    </source>
</reference>
<feature type="transmembrane region" description="Helical" evidence="11">
    <location>
        <begin position="186"/>
        <end position="205"/>
    </location>
</feature>
<evidence type="ECO:0000256" key="2">
    <source>
        <dbReference type="ARBA" id="ARBA00004651"/>
    </source>
</evidence>
<evidence type="ECO:0000256" key="8">
    <source>
        <dbReference type="ARBA" id="ARBA00022777"/>
    </source>
</evidence>
<evidence type="ECO:0000259" key="12">
    <source>
        <dbReference type="PROSITE" id="PS50109"/>
    </source>
</evidence>
<evidence type="ECO:0000256" key="9">
    <source>
        <dbReference type="ARBA" id="ARBA00022840"/>
    </source>
</evidence>
<dbReference type="InterPro" id="IPR003594">
    <property type="entry name" value="HATPase_dom"/>
</dbReference>
<feature type="region of interest" description="Disordered" evidence="10">
    <location>
        <begin position="1"/>
        <end position="23"/>
    </location>
</feature>
<keyword evidence="11" id="KW-1133">Transmembrane helix</keyword>
<dbReference type="SMART" id="SM00387">
    <property type="entry name" value="HATPase_c"/>
    <property type="match status" value="1"/>
</dbReference>
<keyword evidence="9" id="KW-0067">ATP-binding</keyword>
<dbReference type="GO" id="GO:0005886">
    <property type="term" value="C:plasma membrane"/>
    <property type="evidence" value="ECO:0007669"/>
    <property type="project" value="UniProtKB-SubCell"/>
</dbReference>
<evidence type="ECO:0000313" key="14">
    <source>
        <dbReference type="Proteomes" id="UP000637002"/>
    </source>
</evidence>
<keyword evidence="5" id="KW-0597">Phosphoprotein</keyword>
<dbReference type="InterPro" id="IPR036890">
    <property type="entry name" value="HATPase_C_sf"/>
</dbReference>
<dbReference type="AlphaFoldDB" id="A0A916TX03"/>
<keyword evidence="4" id="KW-1003">Cell membrane</keyword>
<dbReference type="PROSITE" id="PS50109">
    <property type="entry name" value="HIS_KIN"/>
    <property type="match status" value="1"/>
</dbReference>
<reference evidence="13" key="1">
    <citation type="journal article" date="2014" name="Int. J. Syst. Evol. Microbiol.">
        <title>Complete genome sequence of Corynebacterium casei LMG S-19264T (=DSM 44701T), isolated from a smear-ripened cheese.</title>
        <authorList>
            <consortium name="US DOE Joint Genome Institute (JGI-PGF)"/>
            <person name="Walter F."/>
            <person name="Albersmeier A."/>
            <person name="Kalinowski J."/>
            <person name="Ruckert C."/>
        </authorList>
    </citation>
    <scope>NUCLEOTIDE SEQUENCE</scope>
    <source>
        <strain evidence="13">CGMCC 1.12919</strain>
    </source>
</reference>
<name>A0A916TX03_9HYPH</name>
<protein>
    <recommendedName>
        <fullName evidence="3">histidine kinase</fullName>
        <ecNumber evidence="3">2.7.13.3</ecNumber>
    </recommendedName>
</protein>
<dbReference type="CDD" id="cd00082">
    <property type="entry name" value="HisKA"/>
    <property type="match status" value="1"/>
</dbReference>
<dbReference type="SUPFAM" id="SSF47384">
    <property type="entry name" value="Homodimeric domain of signal transducing histidine kinase"/>
    <property type="match status" value="1"/>
</dbReference>
<keyword evidence="8 13" id="KW-0418">Kinase</keyword>
<dbReference type="EMBL" id="BMGG01000001">
    <property type="protein sequence ID" value="GGC48818.1"/>
    <property type="molecule type" value="Genomic_DNA"/>
</dbReference>
<evidence type="ECO:0000313" key="13">
    <source>
        <dbReference type="EMBL" id="GGC48818.1"/>
    </source>
</evidence>
<evidence type="ECO:0000256" key="7">
    <source>
        <dbReference type="ARBA" id="ARBA00022741"/>
    </source>
</evidence>
<evidence type="ECO:0000256" key="11">
    <source>
        <dbReference type="SAM" id="Phobius"/>
    </source>
</evidence>
<dbReference type="InterPro" id="IPR005467">
    <property type="entry name" value="His_kinase_dom"/>
</dbReference>
<gene>
    <name evidence="13" type="ORF">GCM10010994_04990</name>
</gene>
<dbReference type="Pfam" id="PF02518">
    <property type="entry name" value="HATPase_c"/>
    <property type="match status" value="1"/>
</dbReference>
<comment type="subcellular location">
    <subcellularLocation>
        <location evidence="2">Cell membrane</location>
        <topology evidence="2">Multi-pass membrane protein</topology>
    </subcellularLocation>
</comment>
<feature type="transmembrane region" description="Helical" evidence="11">
    <location>
        <begin position="148"/>
        <end position="166"/>
    </location>
</feature>
<dbReference type="PANTHER" id="PTHR44936:SF10">
    <property type="entry name" value="SENSOR PROTEIN RSTB"/>
    <property type="match status" value="1"/>
</dbReference>
<organism evidence="13 14">
    <name type="scientific">Chelatococcus reniformis</name>
    <dbReference type="NCBI Taxonomy" id="1494448"/>
    <lineage>
        <taxon>Bacteria</taxon>
        <taxon>Pseudomonadati</taxon>
        <taxon>Pseudomonadota</taxon>
        <taxon>Alphaproteobacteria</taxon>
        <taxon>Hyphomicrobiales</taxon>
        <taxon>Chelatococcaceae</taxon>
        <taxon>Chelatococcus</taxon>
    </lineage>
</organism>
<evidence type="ECO:0000256" key="6">
    <source>
        <dbReference type="ARBA" id="ARBA00022679"/>
    </source>
</evidence>
<dbReference type="Proteomes" id="UP000637002">
    <property type="component" value="Unassembled WGS sequence"/>
</dbReference>
<comment type="catalytic activity">
    <reaction evidence="1">
        <text>ATP + protein L-histidine = ADP + protein N-phospho-L-histidine.</text>
        <dbReference type="EC" id="2.7.13.3"/>
    </reaction>
</comment>
<keyword evidence="7" id="KW-0547">Nucleotide-binding</keyword>
<dbReference type="Gene3D" id="1.10.287.130">
    <property type="match status" value="1"/>
</dbReference>
<dbReference type="PANTHER" id="PTHR44936">
    <property type="entry name" value="SENSOR PROTEIN CREC"/>
    <property type="match status" value="1"/>
</dbReference>
<evidence type="ECO:0000256" key="1">
    <source>
        <dbReference type="ARBA" id="ARBA00000085"/>
    </source>
</evidence>
<dbReference type="InterPro" id="IPR036097">
    <property type="entry name" value="HisK_dim/P_sf"/>
</dbReference>
<keyword evidence="11" id="KW-0812">Transmembrane</keyword>
<evidence type="ECO:0000256" key="4">
    <source>
        <dbReference type="ARBA" id="ARBA00022475"/>
    </source>
</evidence>
<dbReference type="PRINTS" id="PR00344">
    <property type="entry name" value="BCTRLSENSOR"/>
</dbReference>
<keyword evidence="14" id="KW-1185">Reference proteome</keyword>
<feature type="domain" description="Histidine kinase" evidence="12">
    <location>
        <begin position="238"/>
        <end position="445"/>
    </location>
</feature>
<dbReference type="GO" id="GO:0005524">
    <property type="term" value="F:ATP binding"/>
    <property type="evidence" value="ECO:0007669"/>
    <property type="project" value="UniProtKB-KW"/>
</dbReference>
<dbReference type="Gene3D" id="3.30.565.10">
    <property type="entry name" value="Histidine kinase-like ATPase, C-terminal domain"/>
    <property type="match status" value="1"/>
</dbReference>
<dbReference type="GO" id="GO:0000155">
    <property type="term" value="F:phosphorelay sensor kinase activity"/>
    <property type="evidence" value="ECO:0007669"/>
    <property type="project" value="InterPro"/>
</dbReference>
<dbReference type="InterPro" id="IPR004358">
    <property type="entry name" value="Sig_transdc_His_kin-like_C"/>
</dbReference>
<feature type="transmembrane region" description="Helical" evidence="11">
    <location>
        <begin position="69"/>
        <end position="87"/>
    </location>
</feature>